<evidence type="ECO:0000256" key="1">
    <source>
        <dbReference type="ARBA" id="ARBA00023015"/>
    </source>
</evidence>
<dbReference type="InterPro" id="IPR035472">
    <property type="entry name" value="RpiR-like_SIS"/>
</dbReference>
<dbReference type="KEGG" id="pdu:PDUR_08755"/>
<dbReference type="Gene3D" id="3.40.50.10490">
    <property type="entry name" value="Glucose-6-phosphate isomerase like protein, domain 1"/>
    <property type="match status" value="1"/>
</dbReference>
<dbReference type="Pfam" id="PF01418">
    <property type="entry name" value="HTH_6"/>
    <property type="match status" value="1"/>
</dbReference>
<proteinExistence type="predicted"/>
<keyword evidence="1" id="KW-0805">Transcription regulation</keyword>
<organism evidence="6 7">
    <name type="scientific">Paenibacillus durus</name>
    <name type="common">Paenibacillus azotofixans</name>
    <dbReference type="NCBI Taxonomy" id="44251"/>
    <lineage>
        <taxon>Bacteria</taxon>
        <taxon>Bacillati</taxon>
        <taxon>Bacillota</taxon>
        <taxon>Bacilli</taxon>
        <taxon>Bacillales</taxon>
        <taxon>Paenibacillaceae</taxon>
        <taxon>Paenibacillus</taxon>
    </lineage>
</organism>
<dbReference type="OrthoDB" id="370421at2"/>
<dbReference type="InterPro" id="IPR046348">
    <property type="entry name" value="SIS_dom_sf"/>
</dbReference>
<dbReference type="PROSITE" id="PS51071">
    <property type="entry name" value="HTH_RPIR"/>
    <property type="match status" value="1"/>
</dbReference>
<dbReference type="STRING" id="44251.PDUR_08755"/>
<dbReference type="SUPFAM" id="SSF46689">
    <property type="entry name" value="Homeodomain-like"/>
    <property type="match status" value="1"/>
</dbReference>
<evidence type="ECO:0000259" key="5">
    <source>
        <dbReference type="PROSITE" id="PS51464"/>
    </source>
</evidence>
<keyword evidence="2" id="KW-0238">DNA-binding</keyword>
<dbReference type="InterPro" id="IPR047640">
    <property type="entry name" value="RpiR-like"/>
</dbReference>
<evidence type="ECO:0000256" key="3">
    <source>
        <dbReference type="ARBA" id="ARBA00023163"/>
    </source>
</evidence>
<dbReference type="CDD" id="cd05013">
    <property type="entry name" value="SIS_RpiR"/>
    <property type="match status" value="1"/>
</dbReference>
<dbReference type="GO" id="GO:0003700">
    <property type="term" value="F:DNA-binding transcription factor activity"/>
    <property type="evidence" value="ECO:0007669"/>
    <property type="project" value="InterPro"/>
</dbReference>
<dbReference type="GO" id="GO:1901135">
    <property type="term" value="P:carbohydrate derivative metabolic process"/>
    <property type="evidence" value="ECO:0007669"/>
    <property type="project" value="InterPro"/>
</dbReference>
<keyword evidence="3" id="KW-0804">Transcription</keyword>
<dbReference type="InterPro" id="IPR000281">
    <property type="entry name" value="HTH_RpiR"/>
</dbReference>
<dbReference type="InterPro" id="IPR009057">
    <property type="entry name" value="Homeodomain-like_sf"/>
</dbReference>
<evidence type="ECO:0000313" key="6">
    <source>
        <dbReference type="EMBL" id="AIQ12012.1"/>
    </source>
</evidence>
<keyword evidence="7" id="KW-1185">Reference proteome</keyword>
<dbReference type="PANTHER" id="PTHR30514:SF1">
    <property type="entry name" value="HTH-TYPE TRANSCRIPTIONAL REGULATOR HEXR-RELATED"/>
    <property type="match status" value="1"/>
</dbReference>
<reference evidence="6 7" key="1">
    <citation type="submission" date="2014-08" db="EMBL/GenBank/DDBJ databases">
        <title>Comparative genomics of the Paenibacillus odorifer group.</title>
        <authorList>
            <person name="den Bakker H.C."/>
            <person name="Tsai Y.-C."/>
            <person name="Martin N."/>
            <person name="Korlach J."/>
            <person name="Wiedmann M."/>
        </authorList>
    </citation>
    <scope>NUCLEOTIDE SEQUENCE [LARGE SCALE GENOMIC DNA]</scope>
    <source>
        <strain evidence="6 7">DSM 1735</strain>
    </source>
</reference>
<evidence type="ECO:0000259" key="4">
    <source>
        <dbReference type="PROSITE" id="PS51071"/>
    </source>
</evidence>
<evidence type="ECO:0000256" key="2">
    <source>
        <dbReference type="ARBA" id="ARBA00023125"/>
    </source>
</evidence>
<accession>A0A089HLQ2</accession>
<name>A0A089HLQ2_PAEDU</name>
<dbReference type="Proteomes" id="UP000029409">
    <property type="component" value="Chromosome"/>
</dbReference>
<dbReference type="Gene3D" id="1.10.10.10">
    <property type="entry name" value="Winged helix-like DNA-binding domain superfamily/Winged helix DNA-binding domain"/>
    <property type="match status" value="1"/>
</dbReference>
<dbReference type="SUPFAM" id="SSF53697">
    <property type="entry name" value="SIS domain"/>
    <property type="match status" value="1"/>
</dbReference>
<dbReference type="PROSITE" id="PS51464">
    <property type="entry name" value="SIS"/>
    <property type="match status" value="1"/>
</dbReference>
<dbReference type="EMBL" id="CP009288">
    <property type="protein sequence ID" value="AIQ12012.1"/>
    <property type="molecule type" value="Genomic_DNA"/>
</dbReference>
<dbReference type="AlphaFoldDB" id="A0A089HLQ2"/>
<protein>
    <submittedName>
        <fullName evidence="6">RpiR family transcriptional regulator</fullName>
    </submittedName>
</protein>
<sequence>MNGGLVRLREMLETLNPSEGKIASYILQHPDEIIHLSVAELAQKSGSSQAAIVRLCKSIGFKGYQELKIKVAGDLQTRDPVVAGYQEIRPNDTVTAIMQNVSNNNIQSIRDTLTILDPSMVELAVEALDRAKRIYFFGVGASNLIAMDAQQKFLRINKTSFSFADPHVQLTSAITADADDTAVCISYSGETKEVIRAAALFKEQGGTVISIAKYGNSTLSRRADIPLCTSSTENEIRSGAMASRITQLNLIDILYLAVASRNYEKSVVYLEKSRQSIREL</sequence>
<evidence type="ECO:0000313" key="7">
    <source>
        <dbReference type="Proteomes" id="UP000029409"/>
    </source>
</evidence>
<feature type="domain" description="HTH rpiR-type" evidence="4">
    <location>
        <begin position="2"/>
        <end position="78"/>
    </location>
</feature>
<feature type="domain" description="SIS" evidence="5">
    <location>
        <begin position="124"/>
        <end position="264"/>
    </location>
</feature>
<dbReference type="GO" id="GO:0097367">
    <property type="term" value="F:carbohydrate derivative binding"/>
    <property type="evidence" value="ECO:0007669"/>
    <property type="project" value="InterPro"/>
</dbReference>
<dbReference type="InterPro" id="IPR036388">
    <property type="entry name" value="WH-like_DNA-bd_sf"/>
</dbReference>
<dbReference type="InterPro" id="IPR001347">
    <property type="entry name" value="SIS_dom"/>
</dbReference>
<dbReference type="eggNOG" id="COG1737">
    <property type="taxonomic scope" value="Bacteria"/>
</dbReference>
<dbReference type="RefSeq" id="WP_042205884.1">
    <property type="nucleotide sequence ID" value="NZ_CP009288.1"/>
</dbReference>
<gene>
    <name evidence="6" type="ORF">PDUR_08755</name>
</gene>
<dbReference type="GO" id="GO:0003677">
    <property type="term" value="F:DNA binding"/>
    <property type="evidence" value="ECO:0007669"/>
    <property type="project" value="UniProtKB-KW"/>
</dbReference>
<dbReference type="PANTHER" id="PTHR30514">
    <property type="entry name" value="GLUCOKINASE"/>
    <property type="match status" value="1"/>
</dbReference>
<dbReference type="Pfam" id="PF01380">
    <property type="entry name" value="SIS"/>
    <property type="match status" value="1"/>
</dbReference>